<feature type="compositionally biased region" description="Basic residues" evidence="1">
    <location>
        <begin position="59"/>
        <end position="68"/>
    </location>
</feature>
<gene>
    <name evidence="3" type="ORF">RHGRI_007846</name>
</gene>
<sequence>MADGTISLADGLGLKALDSNELRRRQQVLDPSKSPHFHPSPMKVETQQGGNSGDSSPKTSKHSSHSRKLQQVFKEALVREAEERASVLLAGNTKIGNISDHIISQDMKVEAEDELKGSVPPSSSCGSVAHSPKLQNNPNPSAAQKKEAEARARVTHLHGNTYQFQRTPSEVRKSNLNSKILLNARGNPYVEGDPNMGYSLEDTQPRYRQVQSNPTLPLHQTHNPKSISGQSRPKPKNWASLLQSQRPSLDMELDYFPDLQKGKEALVEIDLELTEVGKWNRYLVGHFLDGKMPYALLFSTARNQWKELFVVVKPDVAGFYLFEFKDEQAKQQVLEGGPYFFSQKYLVLDWHRMLKPAQEQPSKIPAWVKFHDLPFELWNKDCLS</sequence>
<proteinExistence type="predicted"/>
<dbReference type="PANTHER" id="PTHR31286">
    <property type="entry name" value="GLYCINE-RICH CELL WALL STRUCTURAL PROTEIN 1.8-LIKE"/>
    <property type="match status" value="1"/>
</dbReference>
<feature type="compositionally biased region" description="Low complexity" evidence="1">
    <location>
        <begin position="117"/>
        <end position="128"/>
    </location>
</feature>
<dbReference type="Proteomes" id="UP000823749">
    <property type="component" value="Chromosome 3"/>
</dbReference>
<feature type="region of interest" description="Disordered" evidence="1">
    <location>
        <begin position="213"/>
        <end position="237"/>
    </location>
</feature>
<accession>A0AAV6KY26</accession>
<dbReference type="InterPro" id="IPR040256">
    <property type="entry name" value="At4g02000-like"/>
</dbReference>
<evidence type="ECO:0000256" key="1">
    <source>
        <dbReference type="SAM" id="MobiDB-lite"/>
    </source>
</evidence>
<feature type="domain" description="DUF4283" evidence="2">
    <location>
        <begin position="277"/>
        <end position="350"/>
    </location>
</feature>
<name>A0AAV6KY26_9ERIC</name>
<dbReference type="AlphaFoldDB" id="A0AAV6KY26"/>
<keyword evidence="4" id="KW-1185">Reference proteome</keyword>
<evidence type="ECO:0000259" key="2">
    <source>
        <dbReference type="Pfam" id="PF14111"/>
    </source>
</evidence>
<organism evidence="3 4">
    <name type="scientific">Rhododendron griersonianum</name>
    <dbReference type="NCBI Taxonomy" id="479676"/>
    <lineage>
        <taxon>Eukaryota</taxon>
        <taxon>Viridiplantae</taxon>
        <taxon>Streptophyta</taxon>
        <taxon>Embryophyta</taxon>
        <taxon>Tracheophyta</taxon>
        <taxon>Spermatophyta</taxon>
        <taxon>Magnoliopsida</taxon>
        <taxon>eudicotyledons</taxon>
        <taxon>Gunneridae</taxon>
        <taxon>Pentapetalae</taxon>
        <taxon>asterids</taxon>
        <taxon>Ericales</taxon>
        <taxon>Ericaceae</taxon>
        <taxon>Ericoideae</taxon>
        <taxon>Rhodoreae</taxon>
        <taxon>Rhododendron</taxon>
    </lineage>
</organism>
<evidence type="ECO:0000313" key="3">
    <source>
        <dbReference type="EMBL" id="KAG5557728.1"/>
    </source>
</evidence>
<dbReference type="Pfam" id="PF14111">
    <property type="entry name" value="DUF4283"/>
    <property type="match status" value="1"/>
</dbReference>
<dbReference type="PANTHER" id="PTHR31286:SF180">
    <property type="entry name" value="OS10G0362600 PROTEIN"/>
    <property type="match status" value="1"/>
</dbReference>
<reference evidence="3" key="1">
    <citation type="submission" date="2020-08" db="EMBL/GenBank/DDBJ databases">
        <title>Plant Genome Project.</title>
        <authorList>
            <person name="Zhang R.-G."/>
        </authorList>
    </citation>
    <scope>NUCLEOTIDE SEQUENCE</scope>
    <source>
        <strain evidence="3">WSP0</strain>
        <tissue evidence="3">Leaf</tissue>
    </source>
</reference>
<evidence type="ECO:0000313" key="4">
    <source>
        <dbReference type="Proteomes" id="UP000823749"/>
    </source>
</evidence>
<dbReference type="EMBL" id="JACTNZ010000003">
    <property type="protein sequence ID" value="KAG5557728.1"/>
    <property type="molecule type" value="Genomic_DNA"/>
</dbReference>
<comment type="caution">
    <text evidence="3">The sequence shown here is derived from an EMBL/GenBank/DDBJ whole genome shotgun (WGS) entry which is preliminary data.</text>
</comment>
<dbReference type="InterPro" id="IPR025558">
    <property type="entry name" value="DUF4283"/>
</dbReference>
<feature type="compositionally biased region" description="Polar residues" evidence="1">
    <location>
        <begin position="213"/>
        <end position="231"/>
    </location>
</feature>
<feature type="region of interest" description="Disordered" evidence="1">
    <location>
        <begin position="111"/>
        <end position="149"/>
    </location>
</feature>
<protein>
    <recommendedName>
        <fullName evidence="2">DUF4283 domain-containing protein</fullName>
    </recommendedName>
</protein>
<feature type="region of interest" description="Disordered" evidence="1">
    <location>
        <begin position="24"/>
        <end position="70"/>
    </location>
</feature>